<evidence type="ECO:0000259" key="12">
    <source>
        <dbReference type="PROSITE" id="PS50113"/>
    </source>
</evidence>
<dbReference type="EMBL" id="JBHLSW010000003">
    <property type="protein sequence ID" value="MFC0632997.1"/>
    <property type="molecule type" value="Genomic_DNA"/>
</dbReference>
<dbReference type="SUPFAM" id="SSF55874">
    <property type="entry name" value="ATPase domain of HSP90 chaperone/DNA topoisomerase II/histidine kinase"/>
    <property type="match status" value="1"/>
</dbReference>
<dbReference type="SMART" id="SM00388">
    <property type="entry name" value="HisKA"/>
    <property type="match status" value="1"/>
</dbReference>
<dbReference type="CDD" id="cd00130">
    <property type="entry name" value="PAS"/>
    <property type="match status" value="4"/>
</dbReference>
<accession>A0ABV6R050</accession>
<comment type="catalytic activity">
    <reaction evidence="1">
        <text>ATP + protein L-histidine = ADP + protein N-phospho-L-histidine.</text>
        <dbReference type="EC" id="2.7.13.3"/>
    </reaction>
</comment>
<dbReference type="CDD" id="cd00082">
    <property type="entry name" value="HisKA"/>
    <property type="match status" value="1"/>
</dbReference>
<feature type="domain" description="Response regulatory" evidence="10">
    <location>
        <begin position="914"/>
        <end position="1028"/>
    </location>
</feature>
<feature type="domain" description="PAC" evidence="12">
    <location>
        <begin position="586"/>
        <end position="638"/>
    </location>
</feature>
<feature type="domain" description="Histidine kinase" evidence="9">
    <location>
        <begin position="676"/>
        <end position="895"/>
    </location>
</feature>
<feature type="domain" description="PAS" evidence="11">
    <location>
        <begin position="129"/>
        <end position="188"/>
    </location>
</feature>
<evidence type="ECO:0000259" key="9">
    <source>
        <dbReference type="PROSITE" id="PS50109"/>
    </source>
</evidence>
<keyword evidence="8" id="KW-0472">Membrane</keyword>
<dbReference type="InterPro" id="IPR036890">
    <property type="entry name" value="HATPase_C_sf"/>
</dbReference>
<keyword evidence="5" id="KW-0418">Kinase</keyword>
<dbReference type="SMART" id="SM00448">
    <property type="entry name" value="REC"/>
    <property type="match status" value="1"/>
</dbReference>
<keyword evidence="8" id="KW-1133">Transmembrane helix</keyword>
<name>A0ABV6R050_9CAUL</name>
<dbReference type="InterPro" id="IPR003594">
    <property type="entry name" value="HATPase_dom"/>
</dbReference>
<dbReference type="Proteomes" id="UP001589906">
    <property type="component" value="Unassembled WGS sequence"/>
</dbReference>
<dbReference type="InterPro" id="IPR003661">
    <property type="entry name" value="HisK_dim/P_dom"/>
</dbReference>
<dbReference type="InterPro" id="IPR011006">
    <property type="entry name" value="CheY-like_superfamily"/>
</dbReference>
<evidence type="ECO:0000256" key="6">
    <source>
        <dbReference type="PROSITE-ProRule" id="PRU00169"/>
    </source>
</evidence>
<dbReference type="InterPro" id="IPR004358">
    <property type="entry name" value="Sig_transdc_His_kin-like_C"/>
</dbReference>
<feature type="domain" description="PAC" evidence="12">
    <location>
        <begin position="328"/>
        <end position="380"/>
    </location>
</feature>
<dbReference type="PANTHER" id="PTHR43304">
    <property type="entry name" value="PHYTOCHROME-LIKE PROTEIN CPH1"/>
    <property type="match status" value="1"/>
</dbReference>
<feature type="domain" description="PAC" evidence="12">
    <location>
        <begin position="202"/>
        <end position="254"/>
    </location>
</feature>
<dbReference type="PROSITE" id="PS50113">
    <property type="entry name" value="PAC"/>
    <property type="match status" value="4"/>
</dbReference>
<dbReference type="SMART" id="SM00091">
    <property type="entry name" value="PAS"/>
    <property type="match status" value="4"/>
</dbReference>
<dbReference type="Gene3D" id="3.30.565.10">
    <property type="entry name" value="Histidine kinase-like ATPase, C-terminal domain"/>
    <property type="match status" value="1"/>
</dbReference>
<evidence type="ECO:0000313" key="14">
    <source>
        <dbReference type="Proteomes" id="UP001589906"/>
    </source>
</evidence>
<feature type="transmembrane region" description="Helical" evidence="8">
    <location>
        <begin position="93"/>
        <end position="112"/>
    </location>
</feature>
<dbReference type="Pfam" id="PF00512">
    <property type="entry name" value="HisKA"/>
    <property type="match status" value="1"/>
</dbReference>
<dbReference type="InterPro" id="IPR005467">
    <property type="entry name" value="His_kinase_dom"/>
</dbReference>
<feature type="domain" description="PAC" evidence="12">
    <location>
        <begin position="460"/>
        <end position="512"/>
    </location>
</feature>
<keyword evidence="14" id="KW-1185">Reference proteome</keyword>
<dbReference type="Pfam" id="PF13426">
    <property type="entry name" value="PAS_9"/>
    <property type="match status" value="1"/>
</dbReference>
<evidence type="ECO:0000256" key="5">
    <source>
        <dbReference type="ARBA" id="ARBA00022777"/>
    </source>
</evidence>
<keyword evidence="4" id="KW-0808">Transferase</keyword>
<dbReference type="Gene3D" id="1.10.287.130">
    <property type="match status" value="1"/>
</dbReference>
<feature type="coiled-coil region" evidence="7">
    <location>
        <begin position="626"/>
        <end position="660"/>
    </location>
</feature>
<dbReference type="PROSITE" id="PS50112">
    <property type="entry name" value="PAS"/>
    <property type="match status" value="3"/>
</dbReference>
<feature type="modified residue" description="4-aspartylphosphate" evidence="6">
    <location>
        <position position="963"/>
    </location>
</feature>
<feature type="transmembrane region" description="Helical" evidence="8">
    <location>
        <begin position="12"/>
        <end position="33"/>
    </location>
</feature>
<evidence type="ECO:0000313" key="13">
    <source>
        <dbReference type="EMBL" id="MFC0632997.1"/>
    </source>
</evidence>
<evidence type="ECO:0000256" key="2">
    <source>
        <dbReference type="ARBA" id="ARBA00012438"/>
    </source>
</evidence>
<dbReference type="SUPFAM" id="SSF52172">
    <property type="entry name" value="CheY-like"/>
    <property type="match status" value="1"/>
</dbReference>
<dbReference type="PRINTS" id="PR00344">
    <property type="entry name" value="BCTRLSENSOR"/>
</dbReference>
<protein>
    <recommendedName>
        <fullName evidence="2">histidine kinase</fullName>
        <ecNumber evidence="2">2.7.13.3</ecNumber>
    </recommendedName>
</protein>
<evidence type="ECO:0000256" key="3">
    <source>
        <dbReference type="ARBA" id="ARBA00022553"/>
    </source>
</evidence>
<keyword evidence="7" id="KW-0175">Coiled coil</keyword>
<dbReference type="SMART" id="SM00387">
    <property type="entry name" value="HATPase_c"/>
    <property type="match status" value="1"/>
</dbReference>
<dbReference type="PROSITE" id="PS51257">
    <property type="entry name" value="PROKAR_LIPOPROTEIN"/>
    <property type="match status" value="1"/>
</dbReference>
<dbReference type="Pfam" id="PF08447">
    <property type="entry name" value="PAS_3"/>
    <property type="match status" value="3"/>
</dbReference>
<sequence>MVGVLARGAPSRVQAVGIALAAACVVLFVRWALTAFYGEASGFMILLPAVIVASLAAGPLGGVSALVACLVGGWLLVMFGDSGVSPFAHTRRVATVNFIIVGLFVTWVGAALRRTIRDLDLTSSARRESEARFRLMADTAPSPVWMTDAEARVEFANQALVEFYGQPAEAIQGHVWRGAMHPDDVAAVDAIQAERRPARLPYAFEARFRRADGAWRWMRCSVNPRFDADGAFLGYVGMSFDLTDQREAVAEARESEERFRAIADTAPVLIWVTAKDRSREFVNEAYVRFMGGEYEAVRTANWRDFIHPEDQDRLVAESMAGEATRQPFSLEARYLRHDGEYRWLKSFSRPRLDGDGEVIGFVGVAFDVTDIRETNARLAAIVAQRDAILGQLAEGVIITDPGGGILFVNDAARRIHGVAKLGVEPGAYSESYGLLTEAGDPYPPDDLPLARAVQRGETVTDARWRIRRPDGSEVVAVGNARPVQGQDGDTIGAVLTLRDETARIEAENRLQESETRFRTVADSAPALIWMSDENAQIIFANRRYKEFFGIDAEEMLGDGWRQIVHPDDVDAFYADFMAGFEARERVTLTVRVLHSELGVRWLRCEGAPRFDAGGVFRGFVGANLDVSEAKRAEDDLKRVNELLEERVGDALAEKAKAEADLMHAQRMEAVGRLTGGVAHDFNNLLTVVIGALDIILRSDDPKKREKLGQAALSAARRGESLTHQLLAFSRRQALRPQPVDLNAQISHSEPLLRRAVGPHVDFHLDLAEGDIAANVDPAQLEAALLNLIVNAADAVGDDGRIVVSTAREAVDADAQPGLPPGDYVRLNVADDGSGMPPEVLARVFEPFFTTKAVGKGTGLGLSQVYGFARQSGGDVRVHSTVGKGTTIALWLPALEGAVAASEPEPAHPVVRGGRVLLVEDDLAVSAVAEELLGGLGYEVVSVDGPDAALATLADGRFDIMLSDVVMPGAISGIELGRLVADRHPGLRIVLTSGYAGEDADRALATAPWPFLRKPYSAEELRQVLEAEA</sequence>
<evidence type="ECO:0000259" key="11">
    <source>
        <dbReference type="PROSITE" id="PS50112"/>
    </source>
</evidence>
<proteinExistence type="predicted"/>
<feature type="domain" description="PAS" evidence="11">
    <location>
        <begin position="513"/>
        <end position="568"/>
    </location>
</feature>
<keyword evidence="3 6" id="KW-0597">Phosphoprotein</keyword>
<dbReference type="EC" id="2.7.13.3" evidence="2"/>
<evidence type="ECO:0000256" key="8">
    <source>
        <dbReference type="SAM" id="Phobius"/>
    </source>
</evidence>
<dbReference type="PANTHER" id="PTHR43304:SF1">
    <property type="entry name" value="PAC DOMAIN-CONTAINING PROTEIN"/>
    <property type="match status" value="1"/>
</dbReference>
<dbReference type="SUPFAM" id="SSF55785">
    <property type="entry name" value="PYP-like sensor domain (PAS domain)"/>
    <property type="match status" value="4"/>
</dbReference>
<dbReference type="Gene3D" id="3.40.50.2300">
    <property type="match status" value="1"/>
</dbReference>
<dbReference type="InterPro" id="IPR036097">
    <property type="entry name" value="HisK_dim/P_sf"/>
</dbReference>
<evidence type="ECO:0000259" key="10">
    <source>
        <dbReference type="PROSITE" id="PS50110"/>
    </source>
</evidence>
<evidence type="ECO:0000256" key="4">
    <source>
        <dbReference type="ARBA" id="ARBA00022679"/>
    </source>
</evidence>
<dbReference type="InterPro" id="IPR001789">
    <property type="entry name" value="Sig_transdc_resp-reg_receiver"/>
</dbReference>
<dbReference type="InterPro" id="IPR013655">
    <property type="entry name" value="PAS_fold_3"/>
</dbReference>
<dbReference type="Gene3D" id="3.30.450.20">
    <property type="entry name" value="PAS domain"/>
    <property type="match status" value="4"/>
</dbReference>
<dbReference type="SMART" id="SM00086">
    <property type="entry name" value="PAC"/>
    <property type="match status" value="4"/>
</dbReference>
<feature type="domain" description="PAS" evidence="11">
    <location>
        <begin position="255"/>
        <end position="314"/>
    </location>
</feature>
<dbReference type="NCBIfam" id="TIGR00229">
    <property type="entry name" value="sensory_box"/>
    <property type="match status" value="4"/>
</dbReference>
<evidence type="ECO:0000256" key="1">
    <source>
        <dbReference type="ARBA" id="ARBA00000085"/>
    </source>
</evidence>
<dbReference type="InterPro" id="IPR000700">
    <property type="entry name" value="PAS-assoc_C"/>
</dbReference>
<keyword evidence="8" id="KW-0812">Transmembrane</keyword>
<comment type="caution">
    <text evidence="13">The sequence shown here is derived from an EMBL/GenBank/DDBJ whole genome shotgun (WGS) entry which is preliminary data.</text>
</comment>
<organism evidence="13 14">
    <name type="scientific">Brevundimonas balnearis</name>
    <dbReference type="NCBI Taxonomy" id="1572858"/>
    <lineage>
        <taxon>Bacteria</taxon>
        <taxon>Pseudomonadati</taxon>
        <taxon>Pseudomonadota</taxon>
        <taxon>Alphaproteobacteria</taxon>
        <taxon>Caulobacterales</taxon>
        <taxon>Caulobacteraceae</taxon>
        <taxon>Brevundimonas</taxon>
    </lineage>
</organism>
<dbReference type="InterPro" id="IPR052162">
    <property type="entry name" value="Sensor_kinase/Photoreceptor"/>
</dbReference>
<dbReference type="SUPFAM" id="SSF47384">
    <property type="entry name" value="Homodimeric domain of signal transducing histidine kinase"/>
    <property type="match status" value="1"/>
</dbReference>
<gene>
    <name evidence="13" type="ORF">ACFFGE_03775</name>
</gene>
<reference evidence="13 14" key="1">
    <citation type="submission" date="2024-09" db="EMBL/GenBank/DDBJ databases">
        <authorList>
            <person name="Sun Q."/>
            <person name="Mori K."/>
        </authorList>
    </citation>
    <scope>NUCLEOTIDE SEQUENCE [LARGE SCALE GENOMIC DNA]</scope>
    <source>
        <strain evidence="13 14">NCAIM B.02621</strain>
    </source>
</reference>
<dbReference type="PROSITE" id="PS50110">
    <property type="entry name" value="RESPONSE_REGULATORY"/>
    <property type="match status" value="1"/>
</dbReference>
<dbReference type="PROSITE" id="PS50109">
    <property type="entry name" value="HIS_KIN"/>
    <property type="match status" value="1"/>
</dbReference>
<dbReference type="Pfam" id="PF00072">
    <property type="entry name" value="Response_reg"/>
    <property type="match status" value="1"/>
</dbReference>
<evidence type="ECO:0000256" key="7">
    <source>
        <dbReference type="SAM" id="Coils"/>
    </source>
</evidence>
<dbReference type="Pfam" id="PF02518">
    <property type="entry name" value="HATPase_c"/>
    <property type="match status" value="1"/>
</dbReference>
<dbReference type="InterPro" id="IPR001610">
    <property type="entry name" value="PAC"/>
</dbReference>
<dbReference type="InterPro" id="IPR000014">
    <property type="entry name" value="PAS"/>
</dbReference>
<dbReference type="InterPro" id="IPR035965">
    <property type="entry name" value="PAS-like_dom_sf"/>
</dbReference>
<dbReference type="RefSeq" id="WP_376834435.1">
    <property type="nucleotide sequence ID" value="NZ_JBHLSW010000003.1"/>
</dbReference>